<keyword evidence="1" id="KW-0694">RNA-binding</keyword>
<dbReference type="Proteomes" id="UP000087171">
    <property type="component" value="Chromosome Ca5"/>
</dbReference>
<dbReference type="RefSeq" id="XP_004501388.1">
    <property type="nucleotide sequence ID" value="XM_004501331.3"/>
</dbReference>
<evidence type="ECO:0000256" key="1">
    <source>
        <dbReference type="RuleBase" id="RU368003"/>
    </source>
</evidence>
<evidence type="ECO:0000313" key="3">
    <source>
        <dbReference type="Proteomes" id="UP000087171"/>
    </source>
</evidence>
<feature type="compositionally biased region" description="Basic residues" evidence="2">
    <location>
        <begin position="153"/>
        <end position="166"/>
    </location>
</feature>
<feature type="compositionally biased region" description="Acidic residues" evidence="2">
    <location>
        <begin position="206"/>
        <end position="217"/>
    </location>
</feature>
<dbReference type="GO" id="GO:0000460">
    <property type="term" value="P:maturation of 5.8S rRNA"/>
    <property type="evidence" value="ECO:0007669"/>
    <property type="project" value="TreeGrafter"/>
</dbReference>
<comment type="similarity">
    <text evidence="1">Belongs to the C1D family.</text>
</comment>
<comment type="subcellular location">
    <subcellularLocation>
        <location evidence="1">Cytoplasm</location>
    </subcellularLocation>
    <subcellularLocation>
        <location evidence="1">Nucleus</location>
        <location evidence="1">Nucleolus</location>
    </subcellularLocation>
    <subcellularLocation>
        <location evidence="1">Nucleus</location>
    </subcellularLocation>
</comment>
<dbReference type="KEGG" id="cam:101514368"/>
<organism evidence="3 4">
    <name type="scientific">Cicer arietinum</name>
    <name type="common">Chickpea</name>
    <name type="synonym">Garbanzo</name>
    <dbReference type="NCBI Taxonomy" id="3827"/>
    <lineage>
        <taxon>Eukaryota</taxon>
        <taxon>Viridiplantae</taxon>
        <taxon>Streptophyta</taxon>
        <taxon>Embryophyta</taxon>
        <taxon>Tracheophyta</taxon>
        <taxon>Spermatophyta</taxon>
        <taxon>Magnoliopsida</taxon>
        <taxon>eudicotyledons</taxon>
        <taxon>Gunneridae</taxon>
        <taxon>Pentapetalae</taxon>
        <taxon>rosids</taxon>
        <taxon>fabids</taxon>
        <taxon>Fabales</taxon>
        <taxon>Fabaceae</taxon>
        <taxon>Papilionoideae</taxon>
        <taxon>50 kb inversion clade</taxon>
        <taxon>NPAAA clade</taxon>
        <taxon>Hologalegina</taxon>
        <taxon>IRL clade</taxon>
        <taxon>Cicereae</taxon>
        <taxon>Cicer</taxon>
    </lineage>
</organism>
<reference evidence="3" key="1">
    <citation type="journal article" date="2013" name="Nat. Biotechnol.">
        <title>Draft genome sequence of chickpea (Cicer arietinum) provides a resource for trait improvement.</title>
        <authorList>
            <person name="Varshney R.K."/>
            <person name="Song C."/>
            <person name="Saxena R.K."/>
            <person name="Azam S."/>
            <person name="Yu S."/>
            <person name="Sharpe A.G."/>
            <person name="Cannon S."/>
            <person name="Baek J."/>
            <person name="Rosen B.D."/>
            <person name="Tar'an B."/>
            <person name="Millan T."/>
            <person name="Zhang X."/>
            <person name="Ramsay L.D."/>
            <person name="Iwata A."/>
            <person name="Wang Y."/>
            <person name="Nelson W."/>
            <person name="Farmer A.D."/>
            <person name="Gaur P.M."/>
            <person name="Soderlund C."/>
            <person name="Penmetsa R.V."/>
            <person name="Xu C."/>
            <person name="Bharti A.K."/>
            <person name="He W."/>
            <person name="Winter P."/>
            <person name="Zhao S."/>
            <person name="Hane J.K."/>
            <person name="Carrasquilla-Garcia N."/>
            <person name="Condie J.A."/>
            <person name="Upadhyaya H.D."/>
            <person name="Luo M.C."/>
            <person name="Thudi M."/>
            <person name="Gowda C.L."/>
            <person name="Singh N.P."/>
            <person name="Lichtenzveig J."/>
            <person name="Gali K.K."/>
            <person name="Rubio J."/>
            <person name="Nadarajan N."/>
            <person name="Dolezel J."/>
            <person name="Bansal K.C."/>
            <person name="Xu X."/>
            <person name="Edwards D."/>
            <person name="Zhang G."/>
            <person name="Kahl G."/>
            <person name="Gil J."/>
            <person name="Singh K.B."/>
            <person name="Datta S.K."/>
            <person name="Jackson S.A."/>
            <person name="Wang J."/>
            <person name="Cook D.R."/>
        </authorList>
    </citation>
    <scope>NUCLEOTIDE SEQUENCE [LARGE SCALE GENOMIC DNA]</scope>
    <source>
        <strain evidence="3">cv. CDC Frontier</strain>
    </source>
</reference>
<evidence type="ECO:0000256" key="2">
    <source>
        <dbReference type="SAM" id="MobiDB-lite"/>
    </source>
</evidence>
<dbReference type="GO" id="GO:0005730">
    <property type="term" value="C:nucleolus"/>
    <property type="evidence" value="ECO:0007669"/>
    <property type="project" value="UniProtKB-SubCell"/>
</dbReference>
<dbReference type="GO" id="GO:0003723">
    <property type="term" value="F:RNA binding"/>
    <property type="evidence" value="ECO:0007669"/>
    <property type="project" value="UniProtKB-UniRule"/>
</dbReference>
<comment type="function">
    <text evidence="1">Plays a role in the recruitment of the exosome to pre-rRNA to mediate the 3'-5' end processing of the 5.8S rRNA.</text>
</comment>
<sequence length="217" mass="24269">MVKGTELHAQTTGAVPEPVMDAVNTTLSNLHEFRSLFDQFLPLCNPQFLSQISPLQRAHSLFILSKITSTLLTLKLRCSGVQTDDHPVKSELDRLDLYQGKLERLIDLSKAPLRPSTTLNYQAATRFIEHSLPDLTPEQRQNMRNISRGEGQKRKHGERAGQKRKYPSSEKLSVQAAAKEFLEKATRELLGGNNGGVKGPLQIDNISDDDDDKLLEP</sequence>
<keyword evidence="1" id="KW-0238">DNA-binding</keyword>
<dbReference type="eggNOG" id="KOG4835">
    <property type="taxonomic scope" value="Eukaryota"/>
</dbReference>
<dbReference type="PaxDb" id="3827-XP_004501388.1"/>
<gene>
    <name evidence="4" type="primary">LOC101514368</name>
</gene>
<dbReference type="GO" id="GO:0003677">
    <property type="term" value="F:DNA binding"/>
    <property type="evidence" value="ECO:0007669"/>
    <property type="project" value="UniProtKB-KW"/>
</dbReference>
<keyword evidence="1" id="KW-0963">Cytoplasm</keyword>
<dbReference type="STRING" id="3827.A0A1S2YAU8"/>
<name>A0A1S2YAU8_CICAR</name>
<comment type="subunit">
    <text evidence="1">Monomer and homodimer.</text>
</comment>
<keyword evidence="3" id="KW-1185">Reference proteome</keyword>
<dbReference type="GO" id="GO:0005737">
    <property type="term" value="C:cytoplasm"/>
    <property type="evidence" value="ECO:0007669"/>
    <property type="project" value="UniProtKB-SubCell"/>
</dbReference>
<feature type="region of interest" description="Disordered" evidence="2">
    <location>
        <begin position="188"/>
        <end position="217"/>
    </location>
</feature>
<dbReference type="AlphaFoldDB" id="A0A1S2YAU8"/>
<accession>A0A1S2YAU8</accession>
<dbReference type="GO" id="GO:0000178">
    <property type="term" value="C:exosome (RNase complex)"/>
    <property type="evidence" value="ECO:0007669"/>
    <property type="project" value="TreeGrafter"/>
</dbReference>
<dbReference type="GeneID" id="101514368"/>
<keyword evidence="1" id="KW-0698">rRNA processing</keyword>
<dbReference type="OrthoDB" id="1421013at2759"/>
<proteinExistence type="inferred from homology"/>
<dbReference type="PANTHER" id="PTHR15341:SF3">
    <property type="entry name" value="NUCLEAR NUCLEIC ACID-BINDING PROTEIN C1D"/>
    <property type="match status" value="1"/>
</dbReference>
<evidence type="ECO:0000313" key="4">
    <source>
        <dbReference type="RefSeq" id="XP_004501388.1"/>
    </source>
</evidence>
<keyword evidence="1" id="KW-0539">Nucleus</keyword>
<dbReference type="GO" id="GO:0010468">
    <property type="term" value="P:regulation of gene expression"/>
    <property type="evidence" value="ECO:0007669"/>
    <property type="project" value="TreeGrafter"/>
</dbReference>
<protein>
    <recommendedName>
        <fullName evidence="1">Nuclear nucleic acid-binding protein C1D</fullName>
    </recommendedName>
</protein>
<dbReference type="InterPro" id="IPR011082">
    <property type="entry name" value="Exosome-assoc_fac/DNA_repair"/>
</dbReference>
<reference evidence="4" key="2">
    <citation type="submission" date="2025-08" db="UniProtKB">
        <authorList>
            <consortium name="RefSeq"/>
        </authorList>
    </citation>
    <scope>IDENTIFICATION</scope>
    <source>
        <tissue evidence="4">Etiolated seedlings</tissue>
    </source>
</reference>
<feature type="region of interest" description="Disordered" evidence="2">
    <location>
        <begin position="130"/>
        <end position="174"/>
    </location>
</feature>
<dbReference type="PANTHER" id="PTHR15341">
    <property type="entry name" value="SUN-COR STEROID HORMONE RECEPTOR CO-REPRESSOR"/>
    <property type="match status" value="1"/>
</dbReference>